<feature type="transmembrane region" description="Helical" evidence="1">
    <location>
        <begin position="43"/>
        <end position="62"/>
    </location>
</feature>
<dbReference type="Pfam" id="PF13795">
    <property type="entry name" value="HupE_UreJ_2"/>
    <property type="match status" value="1"/>
</dbReference>
<dbReference type="RefSeq" id="WP_112112781.1">
    <property type="nucleotide sequence ID" value="NZ_QLSZ01000004.1"/>
</dbReference>
<comment type="caution">
    <text evidence="2">The sequence shown here is derived from an EMBL/GenBank/DDBJ whole genome shotgun (WGS) entry which is preliminary data.</text>
</comment>
<name>A0A328YRR1_9FLAO</name>
<dbReference type="InterPro" id="IPR032809">
    <property type="entry name" value="Put_HupE_UreJ"/>
</dbReference>
<feature type="transmembrane region" description="Helical" evidence="1">
    <location>
        <begin position="137"/>
        <end position="161"/>
    </location>
</feature>
<proteinExistence type="predicted"/>
<keyword evidence="1" id="KW-0472">Membrane</keyword>
<reference evidence="2 3" key="1">
    <citation type="submission" date="2018-06" db="EMBL/GenBank/DDBJ databases">
        <title>Genomic Encyclopedia of Archaeal and Bacterial Type Strains, Phase II (KMG-II): from individual species to whole genera.</title>
        <authorList>
            <person name="Goeker M."/>
        </authorList>
    </citation>
    <scope>NUCLEOTIDE SEQUENCE [LARGE SCALE GENOMIC DNA]</scope>
    <source>
        <strain evidence="2 3">DSM 25663</strain>
    </source>
</reference>
<keyword evidence="1" id="KW-0812">Transmembrane</keyword>
<evidence type="ECO:0000256" key="1">
    <source>
        <dbReference type="SAM" id="Phobius"/>
    </source>
</evidence>
<feature type="transmembrane region" description="Helical" evidence="1">
    <location>
        <begin position="173"/>
        <end position="190"/>
    </location>
</feature>
<gene>
    <name evidence="2" type="ORF">CLV55_10445</name>
</gene>
<feature type="transmembrane region" description="Helical" evidence="1">
    <location>
        <begin position="20"/>
        <end position="36"/>
    </location>
</feature>
<accession>A0A328YRR1</accession>
<evidence type="ECO:0000313" key="2">
    <source>
        <dbReference type="EMBL" id="RAR72786.1"/>
    </source>
</evidence>
<protein>
    <submittedName>
        <fullName evidence="2">HupE/UreJ protein</fullName>
    </submittedName>
</protein>
<feature type="transmembrane region" description="Helical" evidence="1">
    <location>
        <begin position="99"/>
        <end position="117"/>
    </location>
</feature>
<keyword evidence="1" id="KW-1133">Transmembrane helix</keyword>
<dbReference type="EMBL" id="QLSZ01000004">
    <property type="protein sequence ID" value="RAR72786.1"/>
    <property type="molecule type" value="Genomic_DNA"/>
</dbReference>
<dbReference type="Proteomes" id="UP000248840">
    <property type="component" value="Unassembled WGS sequence"/>
</dbReference>
<feature type="transmembrane region" description="Helical" evidence="1">
    <location>
        <begin position="74"/>
        <end position="92"/>
    </location>
</feature>
<organism evidence="2 3">
    <name type="scientific">Flavobacterium aciduliphilum</name>
    <dbReference type="NCBI Taxonomy" id="1101402"/>
    <lineage>
        <taxon>Bacteria</taxon>
        <taxon>Pseudomonadati</taxon>
        <taxon>Bacteroidota</taxon>
        <taxon>Flavobacteriia</taxon>
        <taxon>Flavobacteriales</taxon>
        <taxon>Flavobacteriaceae</taxon>
        <taxon>Flavobacterium</taxon>
    </lineage>
</organism>
<dbReference type="AlphaFoldDB" id="A0A328YRR1"/>
<evidence type="ECO:0000313" key="3">
    <source>
        <dbReference type="Proteomes" id="UP000248840"/>
    </source>
</evidence>
<sequence length="197" mass="22127">MNDFSMYCTIGLRHVLALNAYDHLLFLVLLLAPYVGQEWKKMLLLVSFFTIGHTLSLLVTAFKPLPCSENYIELGILATIFCTAWFNMVMLLKTSKRNSIVAIATITFVFGCIHGLGFSSSFHALLPGSSVEKMIPLGAFALGIETAQLVVLILVLLMQFVLHTLFRFNKRDFILMTSCFALGVLMPLFLQNPIWKK</sequence>
<keyword evidence="3" id="KW-1185">Reference proteome</keyword>
<dbReference type="OrthoDB" id="9808870at2"/>